<dbReference type="NCBIfam" id="NF008692">
    <property type="entry name" value="PRK11713.1-5"/>
    <property type="match status" value="1"/>
</dbReference>
<reference evidence="16" key="2">
    <citation type="submission" date="2021-04" db="EMBL/GenBank/DDBJ databases">
        <authorList>
            <person name="Gilroy R."/>
        </authorList>
    </citation>
    <scope>NUCLEOTIDE SEQUENCE</scope>
    <source>
        <strain evidence="16">378</strain>
    </source>
</reference>
<evidence type="ECO:0000256" key="13">
    <source>
        <dbReference type="SAM" id="Coils"/>
    </source>
</evidence>
<evidence type="ECO:0000256" key="8">
    <source>
        <dbReference type="ARBA" id="ARBA00022679"/>
    </source>
</evidence>
<dbReference type="GO" id="GO:0070475">
    <property type="term" value="P:rRNA base methylation"/>
    <property type="evidence" value="ECO:0007669"/>
    <property type="project" value="TreeGrafter"/>
</dbReference>
<dbReference type="SUPFAM" id="SSF75217">
    <property type="entry name" value="alpha/beta knot"/>
    <property type="match status" value="1"/>
</dbReference>
<dbReference type="InterPro" id="IPR046886">
    <property type="entry name" value="RsmE_MTase_dom"/>
</dbReference>
<keyword evidence="8 12" id="KW-0808">Transferase</keyword>
<dbReference type="Pfam" id="PF20260">
    <property type="entry name" value="PUA_4"/>
    <property type="match status" value="1"/>
</dbReference>
<dbReference type="PANTHER" id="PTHR30027">
    <property type="entry name" value="RIBOSOMAL RNA SMALL SUBUNIT METHYLTRANSFERASE E"/>
    <property type="match status" value="1"/>
</dbReference>
<dbReference type="CDD" id="cd18084">
    <property type="entry name" value="RsmE-like"/>
    <property type="match status" value="1"/>
</dbReference>
<dbReference type="PIRSF" id="PIRSF015601">
    <property type="entry name" value="MTase_slr0722"/>
    <property type="match status" value="1"/>
</dbReference>
<evidence type="ECO:0000256" key="1">
    <source>
        <dbReference type="ARBA" id="ARBA00004496"/>
    </source>
</evidence>
<dbReference type="EMBL" id="JAHLFE010000177">
    <property type="protein sequence ID" value="MBU3844905.1"/>
    <property type="molecule type" value="Genomic_DNA"/>
</dbReference>
<dbReference type="Pfam" id="PF04452">
    <property type="entry name" value="Methyltrans_RNA"/>
    <property type="match status" value="1"/>
</dbReference>
<proteinExistence type="inferred from homology"/>
<dbReference type="AlphaFoldDB" id="A0A948TH21"/>
<evidence type="ECO:0000256" key="7">
    <source>
        <dbReference type="ARBA" id="ARBA00022603"/>
    </source>
</evidence>
<evidence type="ECO:0000256" key="12">
    <source>
        <dbReference type="PIRNR" id="PIRNR015601"/>
    </source>
</evidence>
<dbReference type="InterPro" id="IPR046887">
    <property type="entry name" value="RsmE_PUA-like"/>
</dbReference>
<feature type="coiled-coil region" evidence="13">
    <location>
        <begin position="153"/>
        <end position="180"/>
    </location>
</feature>
<evidence type="ECO:0000313" key="16">
    <source>
        <dbReference type="EMBL" id="MBU3844905.1"/>
    </source>
</evidence>
<evidence type="ECO:0000256" key="9">
    <source>
        <dbReference type="ARBA" id="ARBA00022691"/>
    </source>
</evidence>
<evidence type="ECO:0000256" key="6">
    <source>
        <dbReference type="ARBA" id="ARBA00022552"/>
    </source>
</evidence>
<name>A0A948TH21_9GAMM</name>
<dbReference type="GO" id="GO:0070042">
    <property type="term" value="F:rRNA (uridine-N3-)-methyltransferase activity"/>
    <property type="evidence" value="ECO:0007669"/>
    <property type="project" value="TreeGrafter"/>
</dbReference>
<reference evidence="16" key="1">
    <citation type="journal article" date="2021" name="PeerJ">
        <title>Extensive microbial diversity within the chicken gut microbiome revealed by metagenomics and culture.</title>
        <authorList>
            <person name="Gilroy R."/>
            <person name="Ravi A."/>
            <person name="Getino M."/>
            <person name="Pursley I."/>
            <person name="Horton D.L."/>
            <person name="Alikhan N.F."/>
            <person name="Baker D."/>
            <person name="Gharbi K."/>
            <person name="Hall N."/>
            <person name="Watson M."/>
            <person name="Adriaenssens E.M."/>
            <person name="Foster-Nyarko E."/>
            <person name="Jarju S."/>
            <person name="Secka A."/>
            <person name="Antonio M."/>
            <person name="Oren A."/>
            <person name="Chaudhuri R.R."/>
            <person name="La Ragione R."/>
            <person name="Hildebrand F."/>
            <person name="Pallen M.J."/>
        </authorList>
    </citation>
    <scope>NUCLEOTIDE SEQUENCE</scope>
    <source>
        <strain evidence="16">378</strain>
    </source>
</reference>
<comment type="caution">
    <text evidence="16">The sequence shown here is derived from an EMBL/GenBank/DDBJ whole genome shotgun (WGS) entry which is preliminary data.</text>
</comment>
<keyword evidence="7 12" id="KW-0489">Methyltransferase</keyword>
<evidence type="ECO:0000256" key="11">
    <source>
        <dbReference type="ARBA" id="ARBA00047944"/>
    </source>
</evidence>
<gene>
    <name evidence="16" type="ORF">H9847_08615</name>
</gene>
<dbReference type="Gene3D" id="2.40.240.20">
    <property type="entry name" value="Hypothetical PUA domain-like, domain 1"/>
    <property type="match status" value="1"/>
</dbReference>
<comment type="subcellular location">
    <subcellularLocation>
        <location evidence="1 12">Cytoplasm</location>
    </subcellularLocation>
</comment>
<organism evidence="16 17">
    <name type="scientific">Candidatus Anaerobiospirillum pullicola</name>
    <dbReference type="NCBI Taxonomy" id="2838451"/>
    <lineage>
        <taxon>Bacteria</taxon>
        <taxon>Pseudomonadati</taxon>
        <taxon>Pseudomonadota</taxon>
        <taxon>Gammaproteobacteria</taxon>
        <taxon>Aeromonadales</taxon>
        <taxon>Succinivibrionaceae</taxon>
        <taxon>Anaerobiospirillum</taxon>
    </lineage>
</organism>
<feature type="domain" description="Ribosomal RNA small subunit methyltransferase E PUA-like" evidence="15">
    <location>
        <begin position="26"/>
        <end position="62"/>
    </location>
</feature>
<comment type="similarity">
    <text evidence="2 12">Belongs to the RNA methyltransferase RsmE family.</text>
</comment>
<evidence type="ECO:0000256" key="5">
    <source>
        <dbReference type="ARBA" id="ARBA00022490"/>
    </source>
</evidence>
<dbReference type="InterPro" id="IPR015947">
    <property type="entry name" value="PUA-like_sf"/>
</dbReference>
<keyword evidence="13" id="KW-0175">Coiled coil</keyword>
<keyword evidence="9 12" id="KW-0949">S-adenosyl-L-methionine</keyword>
<sequence length="262" mass="28633">MRIPRIYDEQLQPTVGSNLTLSESGTNHVSKVLRLKIGDHIVLFDGKGHECQATLTQVGKTTCANIDQLITRQSESPLNIELLQVLSRGDRMDFTIQKAVELGIKRIVPLTSERCGVKLDAARAAKKIDSYQKIVISACEQCGRNVVPPVMPLQSLSSYLKTLKAERDESEAKAETESSADSATQRFINITLDPRAQHKLTDLPATGHYRLLIGPEGGFTETEVQESIEAGFVGVTLGPRILRTETTALVTLAILGAHFGDL</sequence>
<dbReference type="InterPro" id="IPR029026">
    <property type="entry name" value="tRNA_m1G_MTases_N"/>
</dbReference>
<evidence type="ECO:0000256" key="4">
    <source>
        <dbReference type="ARBA" id="ARBA00013673"/>
    </source>
</evidence>
<evidence type="ECO:0000256" key="3">
    <source>
        <dbReference type="ARBA" id="ARBA00012328"/>
    </source>
</evidence>
<feature type="domain" description="Ribosomal RNA small subunit methyltransferase E methyltransferase" evidence="14">
    <location>
        <begin position="75"/>
        <end position="255"/>
    </location>
</feature>
<keyword evidence="6 12" id="KW-0698">rRNA processing</keyword>
<dbReference type="EC" id="2.1.1.193" evidence="3 12"/>
<dbReference type="PANTHER" id="PTHR30027:SF3">
    <property type="entry name" value="16S RRNA (URACIL(1498)-N(3))-METHYLTRANSFERASE"/>
    <property type="match status" value="1"/>
</dbReference>
<dbReference type="Proteomes" id="UP000733611">
    <property type="component" value="Unassembled WGS sequence"/>
</dbReference>
<accession>A0A948TH21</accession>
<evidence type="ECO:0000256" key="2">
    <source>
        <dbReference type="ARBA" id="ARBA00005528"/>
    </source>
</evidence>
<evidence type="ECO:0000259" key="15">
    <source>
        <dbReference type="Pfam" id="PF20260"/>
    </source>
</evidence>
<evidence type="ECO:0000313" key="17">
    <source>
        <dbReference type="Proteomes" id="UP000733611"/>
    </source>
</evidence>
<comment type="function">
    <text evidence="10 12">Specifically methylates the N3 position of the uracil ring of uridine 1498 (m3U1498) in 16S rRNA. Acts on the fully assembled 30S ribosomal subunit.</text>
</comment>
<dbReference type="SUPFAM" id="SSF88697">
    <property type="entry name" value="PUA domain-like"/>
    <property type="match status" value="1"/>
</dbReference>
<keyword evidence="5 12" id="KW-0963">Cytoplasm</keyword>
<protein>
    <recommendedName>
        <fullName evidence="4 12">Ribosomal RNA small subunit methyltransferase E</fullName>
        <ecNumber evidence="3 12">2.1.1.193</ecNumber>
    </recommendedName>
</protein>
<comment type="catalytic activity">
    <reaction evidence="11 12">
        <text>uridine(1498) in 16S rRNA + S-adenosyl-L-methionine = N(3)-methyluridine(1498) in 16S rRNA + S-adenosyl-L-homocysteine + H(+)</text>
        <dbReference type="Rhea" id="RHEA:42920"/>
        <dbReference type="Rhea" id="RHEA-COMP:10283"/>
        <dbReference type="Rhea" id="RHEA-COMP:10284"/>
        <dbReference type="ChEBI" id="CHEBI:15378"/>
        <dbReference type="ChEBI" id="CHEBI:57856"/>
        <dbReference type="ChEBI" id="CHEBI:59789"/>
        <dbReference type="ChEBI" id="CHEBI:65315"/>
        <dbReference type="ChEBI" id="CHEBI:74502"/>
        <dbReference type="EC" id="2.1.1.193"/>
    </reaction>
</comment>
<evidence type="ECO:0000259" key="14">
    <source>
        <dbReference type="Pfam" id="PF04452"/>
    </source>
</evidence>
<dbReference type="GO" id="GO:0005737">
    <property type="term" value="C:cytoplasm"/>
    <property type="evidence" value="ECO:0007669"/>
    <property type="project" value="UniProtKB-SubCell"/>
</dbReference>
<dbReference type="Gene3D" id="3.40.1280.10">
    <property type="match status" value="1"/>
</dbReference>
<dbReference type="NCBIfam" id="TIGR00046">
    <property type="entry name" value="RsmE family RNA methyltransferase"/>
    <property type="match status" value="1"/>
</dbReference>
<evidence type="ECO:0000256" key="10">
    <source>
        <dbReference type="ARBA" id="ARBA00025699"/>
    </source>
</evidence>
<dbReference type="InterPro" id="IPR006700">
    <property type="entry name" value="RsmE"/>
</dbReference>
<dbReference type="InterPro" id="IPR029028">
    <property type="entry name" value="Alpha/beta_knot_MTases"/>
</dbReference>